<evidence type="ECO:0000313" key="5">
    <source>
        <dbReference type="EMBL" id="QPM68427.1"/>
    </source>
</evidence>
<dbReference type="PANTHER" id="PTHR43025">
    <property type="entry name" value="MONOGALACTOSYLDIACYLGLYCEROL SYNTHASE"/>
    <property type="match status" value="1"/>
</dbReference>
<dbReference type="Pfam" id="PF06925">
    <property type="entry name" value="MGDG_synth"/>
    <property type="match status" value="1"/>
</dbReference>
<dbReference type="EMBL" id="CP065383">
    <property type="protein sequence ID" value="QPM68427.1"/>
    <property type="molecule type" value="Genomic_DNA"/>
</dbReference>
<evidence type="ECO:0000259" key="4">
    <source>
        <dbReference type="Pfam" id="PF06925"/>
    </source>
</evidence>
<evidence type="ECO:0000256" key="3">
    <source>
        <dbReference type="ARBA" id="ARBA00022679"/>
    </source>
</evidence>
<dbReference type="PANTHER" id="PTHR43025:SF3">
    <property type="entry name" value="MONOGALACTOSYLDIACYLGLYCEROL SYNTHASE 1, CHLOROPLASTIC"/>
    <property type="match status" value="1"/>
</dbReference>
<dbReference type="Proteomes" id="UP000594463">
    <property type="component" value="Chromosome"/>
</dbReference>
<dbReference type="GO" id="GO:0016758">
    <property type="term" value="F:hexosyltransferase activity"/>
    <property type="evidence" value="ECO:0007669"/>
    <property type="project" value="InterPro"/>
</dbReference>
<evidence type="ECO:0000256" key="1">
    <source>
        <dbReference type="ARBA" id="ARBA00006962"/>
    </source>
</evidence>
<dbReference type="GO" id="GO:0016020">
    <property type="term" value="C:membrane"/>
    <property type="evidence" value="ECO:0007669"/>
    <property type="project" value="GOC"/>
</dbReference>
<feature type="domain" description="Diacylglycerol glucosyltransferase N-terminal" evidence="4">
    <location>
        <begin position="19"/>
        <end position="141"/>
    </location>
</feature>
<gene>
    <name evidence="5" type="ORF">RT761_01647</name>
</gene>
<dbReference type="KEGG" id="alam:RT761_01647"/>
<accession>A0A7T1AM25</accession>
<name>A0A7T1AM25_ATRLM</name>
<keyword evidence="6" id="KW-1185">Reference proteome</keyword>
<keyword evidence="3" id="KW-0808">Transferase</keyword>
<dbReference type="RefSeq" id="WP_218110934.1">
    <property type="nucleotide sequence ID" value="NZ_CP065383.1"/>
</dbReference>
<keyword evidence="2" id="KW-0328">Glycosyltransferase</keyword>
<dbReference type="GO" id="GO:0009247">
    <property type="term" value="P:glycolipid biosynthetic process"/>
    <property type="evidence" value="ECO:0007669"/>
    <property type="project" value="InterPro"/>
</dbReference>
<sequence>MKKILILMIEVGSGHKIPALAVKDAIEEIATHRFRIKVVDFAKESGANKVDHFLKSSWDLALAHPVMTLAINRAIDVFYPITTSRNLLSSLFRDFVLKGMNYIRQFNPDIVYSTHFFCSTIAATARKRHHLSFKVVTTMTDPLLVITCGLIITSIVSWQPTQLLLNTSSEVE</sequence>
<comment type="similarity">
    <text evidence="1">Belongs to the glycosyltransferase 28 family.</text>
</comment>
<reference evidence="5 6" key="1">
    <citation type="journal article" date="2021" name="Nat. Commun.">
        <title>Isolation of a member of the candidate phylum Atribacteria reveals a unique cell membrane structure.</title>
        <authorList>
            <person name="Taiki K."/>
            <person name="Nobu M.K."/>
            <person name="Kusada H."/>
            <person name="Meng X.-Y."/>
            <person name="Hosoki N."/>
            <person name="Uematsu K."/>
            <person name="Yoshioka H."/>
            <person name="Kamagata Y."/>
            <person name="Tamaki H."/>
        </authorList>
    </citation>
    <scope>NUCLEOTIDE SEQUENCE [LARGE SCALE GENOMIC DNA]</scope>
    <source>
        <strain evidence="5 6">RT761</strain>
    </source>
</reference>
<organism evidence="5 6">
    <name type="scientific">Atribacter laminatus</name>
    <dbReference type="NCBI Taxonomy" id="2847778"/>
    <lineage>
        <taxon>Bacteria</taxon>
        <taxon>Pseudomonadati</taxon>
        <taxon>Atribacterota</taxon>
        <taxon>Atribacteria</taxon>
        <taxon>Atribacterales</taxon>
        <taxon>Atribacteraceae</taxon>
        <taxon>Atribacter</taxon>
    </lineage>
</organism>
<dbReference type="InterPro" id="IPR050519">
    <property type="entry name" value="Glycosyltransf_28_UgtP"/>
</dbReference>
<proteinExistence type="inferred from homology"/>
<evidence type="ECO:0000313" key="6">
    <source>
        <dbReference type="Proteomes" id="UP000594463"/>
    </source>
</evidence>
<dbReference type="InterPro" id="IPR009695">
    <property type="entry name" value="Diacylglyc_glucosyltr_N"/>
</dbReference>
<evidence type="ECO:0000256" key="2">
    <source>
        <dbReference type="ARBA" id="ARBA00022676"/>
    </source>
</evidence>
<protein>
    <recommendedName>
        <fullName evidence="4">Diacylglycerol glucosyltransferase N-terminal domain-containing protein</fullName>
    </recommendedName>
</protein>
<dbReference type="AlphaFoldDB" id="A0A7T1AM25"/>